<dbReference type="Gene3D" id="2.60.40.3960">
    <property type="entry name" value="Velvet domain"/>
    <property type="match status" value="1"/>
</dbReference>
<organism evidence="7 8">
    <name type="scientific">Mycena alexandri</name>
    <dbReference type="NCBI Taxonomy" id="1745969"/>
    <lineage>
        <taxon>Eukaryota</taxon>
        <taxon>Fungi</taxon>
        <taxon>Dikarya</taxon>
        <taxon>Basidiomycota</taxon>
        <taxon>Agaricomycotina</taxon>
        <taxon>Agaricomycetes</taxon>
        <taxon>Agaricomycetidae</taxon>
        <taxon>Agaricales</taxon>
        <taxon>Marasmiineae</taxon>
        <taxon>Mycenaceae</taxon>
        <taxon>Mycena</taxon>
    </lineage>
</organism>
<dbReference type="PANTHER" id="PTHR33572:SF3">
    <property type="entry name" value="VELVET COMPLEX SUBUNIT B"/>
    <property type="match status" value="1"/>
</dbReference>
<dbReference type="PANTHER" id="PTHR33572">
    <property type="entry name" value="SPORE DEVELOPMENT REGULATOR VOSA"/>
    <property type="match status" value="1"/>
</dbReference>
<dbReference type="AlphaFoldDB" id="A0AAD6RX32"/>
<dbReference type="GO" id="GO:0005634">
    <property type="term" value="C:nucleus"/>
    <property type="evidence" value="ECO:0007669"/>
    <property type="project" value="UniProtKB-SubCell"/>
</dbReference>
<dbReference type="InterPro" id="IPR021740">
    <property type="entry name" value="Velvet"/>
</dbReference>
<gene>
    <name evidence="7" type="ORF">C8F04DRAFT_1407796</name>
</gene>
<evidence type="ECO:0000256" key="1">
    <source>
        <dbReference type="ARBA" id="ARBA00004123"/>
    </source>
</evidence>
<evidence type="ECO:0000313" key="7">
    <source>
        <dbReference type="EMBL" id="KAJ7016091.1"/>
    </source>
</evidence>
<evidence type="ECO:0000256" key="2">
    <source>
        <dbReference type="ARBA" id="ARBA00023015"/>
    </source>
</evidence>
<reference evidence="7" key="1">
    <citation type="submission" date="2023-03" db="EMBL/GenBank/DDBJ databases">
        <title>Massive genome expansion in bonnet fungi (Mycena s.s.) driven by repeated elements and novel gene families across ecological guilds.</title>
        <authorList>
            <consortium name="Lawrence Berkeley National Laboratory"/>
            <person name="Harder C.B."/>
            <person name="Miyauchi S."/>
            <person name="Viragh M."/>
            <person name="Kuo A."/>
            <person name="Thoen E."/>
            <person name="Andreopoulos B."/>
            <person name="Lu D."/>
            <person name="Skrede I."/>
            <person name="Drula E."/>
            <person name="Henrissat B."/>
            <person name="Morin E."/>
            <person name="Kohler A."/>
            <person name="Barry K."/>
            <person name="LaButti K."/>
            <person name="Morin E."/>
            <person name="Salamov A."/>
            <person name="Lipzen A."/>
            <person name="Mereny Z."/>
            <person name="Hegedus B."/>
            <person name="Baldrian P."/>
            <person name="Stursova M."/>
            <person name="Weitz H."/>
            <person name="Taylor A."/>
            <person name="Grigoriev I.V."/>
            <person name="Nagy L.G."/>
            <person name="Martin F."/>
            <person name="Kauserud H."/>
        </authorList>
    </citation>
    <scope>NUCLEOTIDE SEQUENCE</scope>
    <source>
        <strain evidence="7">CBHHK200</strain>
    </source>
</reference>
<evidence type="ECO:0000256" key="5">
    <source>
        <dbReference type="SAM" id="MobiDB-lite"/>
    </source>
</evidence>
<evidence type="ECO:0000256" key="4">
    <source>
        <dbReference type="ARBA" id="ARBA00023242"/>
    </source>
</evidence>
<proteinExistence type="predicted"/>
<feature type="region of interest" description="Disordered" evidence="5">
    <location>
        <begin position="277"/>
        <end position="314"/>
    </location>
</feature>
<feature type="domain" description="Velvet" evidence="6">
    <location>
        <begin position="80"/>
        <end position="275"/>
    </location>
</feature>
<dbReference type="InterPro" id="IPR037525">
    <property type="entry name" value="Velvet_dom"/>
</dbReference>
<comment type="subcellular location">
    <subcellularLocation>
        <location evidence="1">Nucleus</location>
    </subcellularLocation>
</comment>
<comment type="caution">
    <text evidence="7">The sequence shown here is derived from an EMBL/GenBank/DDBJ whole genome shotgun (WGS) entry which is preliminary data.</text>
</comment>
<dbReference type="Proteomes" id="UP001218188">
    <property type="component" value="Unassembled WGS sequence"/>
</dbReference>
<dbReference type="Pfam" id="PF11754">
    <property type="entry name" value="Velvet"/>
    <property type="match status" value="1"/>
</dbReference>
<evidence type="ECO:0000256" key="3">
    <source>
        <dbReference type="ARBA" id="ARBA00023163"/>
    </source>
</evidence>
<keyword evidence="2" id="KW-0805">Transcription regulation</keyword>
<accession>A0AAD6RX32</accession>
<keyword evidence="4" id="KW-0539">Nucleus</keyword>
<name>A0AAD6RX32_9AGAR</name>
<sequence length="314" mass="35539">MSYHNFQYNTSDLPSQIFIPPSLQYVADGFHDTQQSAFQFGNGLLYTPIHFTEGPFAGKNRACDIGRNSRSSVRQKFLGRPRWTGARWILRQWPTFVCLKYPTSVLAGETQIELDYDVLDISGFTCTVDLLSVPRPESISLAAFEWPEPLVEFPLHPTNNPEQIELVPDVTCDNVTTKLAGSTFVQVDNIPWMGRPACLLFTFFDLAVKAEGYFMLQYRFFDLFSTTSERPDPPIQAQCQGAPFRVYSTKDAPALSPSTELSKHLARYGVRLNVRETARKRKHHDGSPSPGLLYTTRRMCDKNMTDGDAEEDSD</sequence>
<dbReference type="PROSITE" id="PS51821">
    <property type="entry name" value="VELVET"/>
    <property type="match status" value="1"/>
</dbReference>
<keyword evidence="8" id="KW-1185">Reference proteome</keyword>
<evidence type="ECO:0000259" key="6">
    <source>
        <dbReference type="PROSITE" id="PS51821"/>
    </source>
</evidence>
<evidence type="ECO:0000313" key="8">
    <source>
        <dbReference type="Proteomes" id="UP001218188"/>
    </source>
</evidence>
<protein>
    <submittedName>
        <fullName evidence="7">Velvet factor-domain-containing protein</fullName>
    </submittedName>
</protein>
<keyword evidence="3" id="KW-0804">Transcription</keyword>
<dbReference type="InterPro" id="IPR038491">
    <property type="entry name" value="Velvet_dom_sf"/>
</dbReference>
<dbReference type="EMBL" id="JARJCM010000598">
    <property type="protein sequence ID" value="KAJ7016091.1"/>
    <property type="molecule type" value="Genomic_DNA"/>
</dbReference>